<name>A0A453SAB0_AEGTS</name>
<dbReference type="Gramene" id="AET7Gv20871900.1">
    <property type="protein sequence ID" value="AET7Gv20871900.1"/>
    <property type="gene ID" value="AET7Gv20871900"/>
</dbReference>
<proteinExistence type="predicted"/>
<protein>
    <submittedName>
        <fullName evidence="1">Uncharacterized protein</fullName>
    </submittedName>
</protein>
<keyword evidence="2" id="KW-1185">Reference proteome</keyword>
<reference evidence="1" key="4">
    <citation type="submission" date="2019-03" db="UniProtKB">
        <authorList>
            <consortium name="EnsemblPlants"/>
        </authorList>
    </citation>
    <scope>IDENTIFICATION</scope>
</reference>
<dbReference type="AlphaFoldDB" id="A0A453SAB0"/>
<sequence>MSCIKDVPTLRGDNYTEWRKKVDLAFVYAEVDWVVDTPQPVKPTEPVRDAKDDDAT</sequence>
<reference evidence="1" key="5">
    <citation type="journal article" date="2021" name="G3 (Bethesda)">
        <title>Aegilops tauschii genome assembly Aet v5.0 features greater sequence contiguity and improved annotation.</title>
        <authorList>
            <person name="Wang L."/>
            <person name="Zhu T."/>
            <person name="Rodriguez J.C."/>
            <person name="Deal K.R."/>
            <person name="Dubcovsky J."/>
            <person name="McGuire P.E."/>
            <person name="Lux T."/>
            <person name="Spannagl M."/>
            <person name="Mayer K.F.X."/>
            <person name="Baldrich P."/>
            <person name="Meyers B.C."/>
            <person name="Huo N."/>
            <person name="Gu Y.Q."/>
            <person name="Zhou H."/>
            <person name="Devos K.M."/>
            <person name="Bennetzen J.L."/>
            <person name="Unver T."/>
            <person name="Budak H."/>
            <person name="Gulick P.J."/>
            <person name="Galiba G."/>
            <person name="Kalapos B."/>
            <person name="Nelson D.R."/>
            <person name="Li P."/>
            <person name="You F.M."/>
            <person name="Luo M.C."/>
            <person name="Dvorak J."/>
        </authorList>
    </citation>
    <scope>NUCLEOTIDE SEQUENCE [LARGE SCALE GENOMIC DNA]</scope>
    <source>
        <strain evidence="1">cv. AL8/78</strain>
    </source>
</reference>
<accession>A0A453SAB0</accession>
<dbReference type="Proteomes" id="UP000015105">
    <property type="component" value="Chromosome 7D"/>
</dbReference>
<reference evidence="2" key="2">
    <citation type="journal article" date="2017" name="Nat. Plants">
        <title>The Aegilops tauschii genome reveals multiple impacts of transposons.</title>
        <authorList>
            <person name="Zhao G."/>
            <person name="Zou C."/>
            <person name="Li K."/>
            <person name="Wang K."/>
            <person name="Li T."/>
            <person name="Gao L."/>
            <person name="Zhang X."/>
            <person name="Wang H."/>
            <person name="Yang Z."/>
            <person name="Liu X."/>
            <person name="Jiang W."/>
            <person name="Mao L."/>
            <person name="Kong X."/>
            <person name="Jiao Y."/>
            <person name="Jia J."/>
        </authorList>
    </citation>
    <scope>NUCLEOTIDE SEQUENCE [LARGE SCALE GENOMIC DNA]</scope>
    <source>
        <strain evidence="2">cv. AL8/78</strain>
    </source>
</reference>
<evidence type="ECO:0000313" key="2">
    <source>
        <dbReference type="Proteomes" id="UP000015105"/>
    </source>
</evidence>
<evidence type="ECO:0000313" key="1">
    <source>
        <dbReference type="EnsemblPlants" id="AET7Gv20871900.1"/>
    </source>
</evidence>
<reference evidence="1" key="3">
    <citation type="journal article" date="2017" name="Nature">
        <title>Genome sequence of the progenitor of the wheat D genome Aegilops tauschii.</title>
        <authorList>
            <person name="Luo M.C."/>
            <person name="Gu Y.Q."/>
            <person name="Puiu D."/>
            <person name="Wang H."/>
            <person name="Twardziok S.O."/>
            <person name="Deal K.R."/>
            <person name="Huo N."/>
            <person name="Zhu T."/>
            <person name="Wang L."/>
            <person name="Wang Y."/>
            <person name="McGuire P.E."/>
            <person name="Liu S."/>
            <person name="Long H."/>
            <person name="Ramasamy R.K."/>
            <person name="Rodriguez J.C."/>
            <person name="Van S.L."/>
            <person name="Yuan L."/>
            <person name="Wang Z."/>
            <person name="Xia Z."/>
            <person name="Xiao L."/>
            <person name="Anderson O.D."/>
            <person name="Ouyang S."/>
            <person name="Liang Y."/>
            <person name="Zimin A.V."/>
            <person name="Pertea G."/>
            <person name="Qi P."/>
            <person name="Bennetzen J.L."/>
            <person name="Dai X."/>
            <person name="Dawson M.W."/>
            <person name="Muller H.G."/>
            <person name="Kugler K."/>
            <person name="Rivarola-Duarte L."/>
            <person name="Spannagl M."/>
            <person name="Mayer K.F.X."/>
            <person name="Lu F.H."/>
            <person name="Bevan M.W."/>
            <person name="Leroy P."/>
            <person name="Li P."/>
            <person name="You F.M."/>
            <person name="Sun Q."/>
            <person name="Liu Z."/>
            <person name="Lyons E."/>
            <person name="Wicker T."/>
            <person name="Salzberg S.L."/>
            <person name="Devos K.M."/>
            <person name="Dvorak J."/>
        </authorList>
    </citation>
    <scope>NUCLEOTIDE SEQUENCE [LARGE SCALE GENOMIC DNA]</scope>
    <source>
        <strain evidence="1">cv. AL8/78</strain>
    </source>
</reference>
<organism evidence="1 2">
    <name type="scientific">Aegilops tauschii subsp. strangulata</name>
    <name type="common">Goatgrass</name>
    <dbReference type="NCBI Taxonomy" id="200361"/>
    <lineage>
        <taxon>Eukaryota</taxon>
        <taxon>Viridiplantae</taxon>
        <taxon>Streptophyta</taxon>
        <taxon>Embryophyta</taxon>
        <taxon>Tracheophyta</taxon>
        <taxon>Spermatophyta</taxon>
        <taxon>Magnoliopsida</taxon>
        <taxon>Liliopsida</taxon>
        <taxon>Poales</taxon>
        <taxon>Poaceae</taxon>
        <taxon>BOP clade</taxon>
        <taxon>Pooideae</taxon>
        <taxon>Triticodae</taxon>
        <taxon>Triticeae</taxon>
        <taxon>Triticinae</taxon>
        <taxon>Aegilops</taxon>
    </lineage>
</organism>
<reference evidence="2" key="1">
    <citation type="journal article" date="2014" name="Science">
        <title>Ancient hybridizations among the ancestral genomes of bread wheat.</title>
        <authorList>
            <consortium name="International Wheat Genome Sequencing Consortium,"/>
            <person name="Marcussen T."/>
            <person name="Sandve S.R."/>
            <person name="Heier L."/>
            <person name="Spannagl M."/>
            <person name="Pfeifer M."/>
            <person name="Jakobsen K.S."/>
            <person name="Wulff B.B."/>
            <person name="Steuernagel B."/>
            <person name="Mayer K.F."/>
            <person name="Olsen O.A."/>
        </authorList>
    </citation>
    <scope>NUCLEOTIDE SEQUENCE [LARGE SCALE GENOMIC DNA]</scope>
    <source>
        <strain evidence="2">cv. AL8/78</strain>
    </source>
</reference>
<dbReference type="EnsemblPlants" id="AET7Gv20871900.1">
    <property type="protein sequence ID" value="AET7Gv20871900.1"/>
    <property type="gene ID" value="AET7Gv20871900"/>
</dbReference>